<dbReference type="Proteomes" id="UP001595807">
    <property type="component" value="Unassembled WGS sequence"/>
</dbReference>
<comment type="caution">
    <text evidence="1">The sequence shown here is derived from an EMBL/GenBank/DDBJ whole genome shotgun (WGS) entry which is preliminary data.</text>
</comment>
<dbReference type="PANTHER" id="PTHR39556:SF1">
    <property type="entry name" value="PROTEIN, PUTATIVE-RELATED"/>
    <property type="match status" value="1"/>
</dbReference>
<dbReference type="InterPro" id="IPR007294">
    <property type="entry name" value="DUF401"/>
</dbReference>
<name>A0ABV8CSQ4_9STRE</name>
<dbReference type="Pfam" id="PF04165">
    <property type="entry name" value="DUF401"/>
    <property type="match status" value="1"/>
</dbReference>
<reference evidence="2" key="1">
    <citation type="journal article" date="2019" name="Int. J. Syst. Evol. Microbiol.">
        <title>The Global Catalogue of Microorganisms (GCM) 10K type strain sequencing project: providing services to taxonomists for standard genome sequencing and annotation.</title>
        <authorList>
            <consortium name="The Broad Institute Genomics Platform"/>
            <consortium name="The Broad Institute Genome Sequencing Center for Infectious Disease"/>
            <person name="Wu L."/>
            <person name="Ma J."/>
        </authorList>
    </citation>
    <scope>NUCLEOTIDE SEQUENCE [LARGE SCALE GENOMIC DNA]</scope>
    <source>
        <strain evidence="2">CCUG 67170</strain>
    </source>
</reference>
<dbReference type="EMBL" id="JBHRZV010000003">
    <property type="protein sequence ID" value="MFC3927151.1"/>
    <property type="molecule type" value="Genomic_DNA"/>
</dbReference>
<accession>A0ABV8CSQ4</accession>
<gene>
    <name evidence="1" type="ORF">ACFORF_00690</name>
</gene>
<organism evidence="1 2">
    <name type="scientific">Streptococcus caprae</name>
    <dbReference type="NCBI Taxonomy" id="1640501"/>
    <lineage>
        <taxon>Bacteria</taxon>
        <taxon>Bacillati</taxon>
        <taxon>Bacillota</taxon>
        <taxon>Bacilli</taxon>
        <taxon>Lactobacillales</taxon>
        <taxon>Streptococcaceae</taxon>
        <taxon>Streptococcus</taxon>
    </lineage>
</organism>
<sequence>MGIVATIVLYQLSLGQVWEAIHNFLTNHDSLAILLSMYLITFLQKMLESRDQIKLAEGDLSRLFQNRRVTISGASLVIGLLPSAAAMVLCADIVKNQTDEYLEKEEQAFVTSWFRHTAIFQSLACRPIPVSFSWRVCQRSPFPGLWPLWLFLF</sequence>
<proteinExistence type="predicted"/>
<dbReference type="PANTHER" id="PTHR39556">
    <property type="entry name" value="PROTEIN, PUTATIVE-RELATED"/>
    <property type="match status" value="1"/>
</dbReference>
<protein>
    <submittedName>
        <fullName evidence="1">DUF401 family protein</fullName>
    </submittedName>
</protein>
<evidence type="ECO:0000313" key="2">
    <source>
        <dbReference type="Proteomes" id="UP001595807"/>
    </source>
</evidence>
<keyword evidence="2" id="KW-1185">Reference proteome</keyword>
<evidence type="ECO:0000313" key="1">
    <source>
        <dbReference type="EMBL" id="MFC3927151.1"/>
    </source>
</evidence>